<feature type="compositionally biased region" description="Basic and acidic residues" evidence="1">
    <location>
        <begin position="320"/>
        <end position="329"/>
    </location>
</feature>
<evidence type="ECO:0008006" key="4">
    <source>
        <dbReference type="Google" id="ProtNLM"/>
    </source>
</evidence>
<accession>F4PIE7</accession>
<keyword evidence="3" id="KW-1185">Reference proteome</keyword>
<evidence type="ECO:0000256" key="1">
    <source>
        <dbReference type="SAM" id="MobiDB-lite"/>
    </source>
</evidence>
<dbReference type="RefSeq" id="XP_004363227.1">
    <property type="nucleotide sequence ID" value="XM_004363170.1"/>
</dbReference>
<protein>
    <recommendedName>
        <fullName evidence="4">RRM domain-containing protein</fullName>
    </recommendedName>
</protein>
<dbReference type="Proteomes" id="UP000007797">
    <property type="component" value="Unassembled WGS sequence"/>
</dbReference>
<feature type="compositionally biased region" description="Basic and acidic residues" evidence="1">
    <location>
        <begin position="353"/>
        <end position="369"/>
    </location>
</feature>
<dbReference type="EMBL" id="GL883006">
    <property type="protein sequence ID" value="EGG25376.1"/>
    <property type="molecule type" value="Genomic_DNA"/>
</dbReference>
<feature type="compositionally biased region" description="Basic and acidic residues" evidence="1">
    <location>
        <begin position="13"/>
        <end position="24"/>
    </location>
</feature>
<organism evidence="2 3">
    <name type="scientific">Cavenderia fasciculata</name>
    <name type="common">Slime mold</name>
    <name type="synonym">Dictyostelium fasciculatum</name>
    <dbReference type="NCBI Taxonomy" id="261658"/>
    <lineage>
        <taxon>Eukaryota</taxon>
        <taxon>Amoebozoa</taxon>
        <taxon>Evosea</taxon>
        <taxon>Eumycetozoa</taxon>
        <taxon>Dictyostelia</taxon>
        <taxon>Acytosteliales</taxon>
        <taxon>Cavenderiaceae</taxon>
        <taxon>Cavenderia</taxon>
    </lineage>
</organism>
<feature type="compositionally biased region" description="Low complexity" evidence="1">
    <location>
        <begin position="307"/>
        <end position="319"/>
    </location>
</feature>
<feature type="compositionally biased region" description="Low complexity" evidence="1">
    <location>
        <begin position="62"/>
        <end position="96"/>
    </location>
</feature>
<evidence type="ECO:0000313" key="2">
    <source>
        <dbReference type="EMBL" id="EGG25376.1"/>
    </source>
</evidence>
<evidence type="ECO:0000313" key="3">
    <source>
        <dbReference type="Proteomes" id="UP000007797"/>
    </source>
</evidence>
<reference evidence="3" key="1">
    <citation type="journal article" date="2011" name="Genome Res.">
        <title>Phylogeny-wide analysis of social amoeba genomes highlights ancient origins for complex intercellular communication.</title>
        <authorList>
            <person name="Heidel A.J."/>
            <person name="Lawal H.M."/>
            <person name="Felder M."/>
            <person name="Schilde C."/>
            <person name="Helps N.R."/>
            <person name="Tunggal B."/>
            <person name="Rivero F."/>
            <person name="John U."/>
            <person name="Schleicher M."/>
            <person name="Eichinger L."/>
            <person name="Platzer M."/>
            <person name="Noegel A.A."/>
            <person name="Schaap P."/>
            <person name="Gloeckner G."/>
        </authorList>
    </citation>
    <scope>NUCLEOTIDE SEQUENCE [LARGE SCALE GENOMIC DNA]</scope>
    <source>
        <strain evidence="3">SH3</strain>
    </source>
</reference>
<name>F4PIE7_CACFS</name>
<feature type="compositionally biased region" description="Low complexity" evidence="1">
    <location>
        <begin position="107"/>
        <end position="122"/>
    </location>
</feature>
<proteinExistence type="predicted"/>
<feature type="compositionally biased region" description="Acidic residues" evidence="1">
    <location>
        <begin position="1"/>
        <end position="12"/>
    </location>
</feature>
<dbReference type="STRING" id="1054147.F4PIE7"/>
<sequence length="434" mass="49612">MNWADETENEELERERLREIERENAPAQQATEPSVDDQQTAPAQQQDGDQRRSSERDERDNNSNNNYRSGGYEKNYNRQDGGYNRGGYNNNRYNNNDNRRQDGGGYNNNRYNNNDNRSGGNYDNRRQDGGGYNNNRYNNNDNRRQDGGGYNNNNNNNNRYPRRDNFDNQPKYVVILTGFETEPTKDQIFDFISNSEKVGQIEVSNMEFTQTSVSIALKNVESYQALLEIDGEIFEGKTISAKGQSTNRFAEYKPPRYNNNNQQQQSSHPQHAPFGQPPSHERKSNPFGNATPVDTDKINRDKEDKPQTSQPSQPQQPQVEEQKTTEPYRPKQQGQQGGFRKSNDTFNNNRGGDVQRNDKPFNNNRKDFGANKNNTPSKGGFDNMKPKKPQMDQDGWTTTSGKKEAGTPGKIAQAPVPKKDTPNNKFASLMEEDD</sequence>
<dbReference type="AlphaFoldDB" id="F4PIE7"/>
<dbReference type="OMA" id="GYNNNRY"/>
<dbReference type="KEGG" id="dfa:DFA_03625"/>
<gene>
    <name evidence="2" type="ORF">DFA_03625</name>
</gene>
<dbReference type="GeneID" id="14876924"/>
<feature type="compositionally biased region" description="Basic and acidic residues" evidence="1">
    <location>
        <begin position="48"/>
        <end position="61"/>
    </location>
</feature>
<feature type="compositionally biased region" description="Basic and acidic residues" evidence="1">
    <location>
        <begin position="294"/>
        <end position="306"/>
    </location>
</feature>
<feature type="region of interest" description="Disordered" evidence="1">
    <location>
        <begin position="250"/>
        <end position="434"/>
    </location>
</feature>
<feature type="compositionally biased region" description="Low complexity" evidence="1">
    <location>
        <begin position="36"/>
        <end position="47"/>
    </location>
</feature>
<feature type="region of interest" description="Disordered" evidence="1">
    <location>
        <begin position="1"/>
        <end position="166"/>
    </location>
</feature>